<evidence type="ECO:0000256" key="7">
    <source>
        <dbReference type="ARBA" id="ARBA00022729"/>
    </source>
</evidence>
<proteinExistence type="inferred from homology"/>
<keyword evidence="14 18" id="KW-1015">Disulfide bond</keyword>
<evidence type="ECO:0000313" key="21">
    <source>
        <dbReference type="Proteomes" id="UP000292445"/>
    </source>
</evidence>
<dbReference type="OrthoDB" id="9811036at2"/>
<feature type="transmembrane region" description="Helical" evidence="18">
    <location>
        <begin position="317"/>
        <end position="345"/>
    </location>
</feature>
<dbReference type="InterPro" id="IPR036929">
    <property type="entry name" value="DsbDN_sf"/>
</dbReference>
<dbReference type="InterPro" id="IPR003834">
    <property type="entry name" value="Cyt_c_assmbl_TM_dom"/>
</dbReference>
<dbReference type="InterPro" id="IPR028250">
    <property type="entry name" value="DsbDN"/>
</dbReference>
<evidence type="ECO:0000256" key="4">
    <source>
        <dbReference type="ARBA" id="ARBA00022475"/>
    </source>
</evidence>
<keyword evidence="5 18" id="KW-0997">Cell inner membrane</keyword>
<keyword evidence="7" id="KW-0732">Signal</keyword>
<dbReference type="GO" id="GO:0009055">
    <property type="term" value="F:electron transfer activity"/>
    <property type="evidence" value="ECO:0007669"/>
    <property type="project" value="UniProtKB-UniRule"/>
</dbReference>
<dbReference type="Pfam" id="PF11412">
    <property type="entry name" value="DsbD_N"/>
    <property type="match status" value="1"/>
</dbReference>
<comment type="subcellular location">
    <subcellularLocation>
        <location evidence="1 18">Cell inner membrane</location>
        <topology evidence="1 18">Multi-pass membrane protein</topology>
    </subcellularLocation>
</comment>
<feature type="disulfide bond" description="Redox-active" evidence="18">
    <location>
        <begin position="132"/>
        <end position="138"/>
    </location>
</feature>
<evidence type="ECO:0000256" key="9">
    <source>
        <dbReference type="ARBA" id="ARBA00022982"/>
    </source>
</evidence>
<evidence type="ECO:0000256" key="6">
    <source>
        <dbReference type="ARBA" id="ARBA00022692"/>
    </source>
</evidence>
<keyword evidence="9 18" id="KW-0249">Electron transport</keyword>
<gene>
    <name evidence="18" type="primary">dsbD</name>
    <name evidence="20" type="ORF">EV675_1668</name>
</gene>
<dbReference type="NCBIfam" id="NF001419">
    <property type="entry name" value="PRK00293.1"/>
    <property type="match status" value="1"/>
</dbReference>
<name>A0A4Q7NL19_9BURK</name>
<dbReference type="PANTHER" id="PTHR32234">
    <property type="entry name" value="THIOL:DISULFIDE INTERCHANGE PROTEIN DSBD"/>
    <property type="match status" value="1"/>
</dbReference>
<evidence type="ECO:0000256" key="12">
    <source>
        <dbReference type="ARBA" id="ARBA00023027"/>
    </source>
</evidence>
<dbReference type="GO" id="GO:0017004">
    <property type="term" value="P:cytochrome complex assembly"/>
    <property type="evidence" value="ECO:0007669"/>
    <property type="project" value="UniProtKB-UniRule"/>
</dbReference>
<dbReference type="HAMAP" id="MF_00399">
    <property type="entry name" value="DbsD"/>
    <property type="match status" value="1"/>
</dbReference>
<comment type="catalytic activity">
    <reaction evidence="17 18">
        <text>[protein]-dithiol + NADP(+) = [protein]-disulfide + NADPH + H(+)</text>
        <dbReference type="Rhea" id="RHEA:18753"/>
        <dbReference type="Rhea" id="RHEA-COMP:10593"/>
        <dbReference type="Rhea" id="RHEA-COMP:10594"/>
        <dbReference type="ChEBI" id="CHEBI:15378"/>
        <dbReference type="ChEBI" id="CHEBI:29950"/>
        <dbReference type="ChEBI" id="CHEBI:50058"/>
        <dbReference type="ChEBI" id="CHEBI:57783"/>
        <dbReference type="ChEBI" id="CHEBI:58349"/>
        <dbReference type="EC" id="1.8.1.8"/>
    </reaction>
</comment>
<evidence type="ECO:0000256" key="1">
    <source>
        <dbReference type="ARBA" id="ARBA00004429"/>
    </source>
</evidence>
<protein>
    <recommendedName>
        <fullName evidence="18">Thiol:disulfide interchange protein DsbD</fullName>
        <ecNumber evidence="18">1.8.1.8</ecNumber>
    </recommendedName>
    <alternativeName>
        <fullName evidence="18">Protein-disulfide reductase</fullName>
        <shortName evidence="18">Disulfide reductase</shortName>
    </alternativeName>
</protein>
<evidence type="ECO:0000256" key="16">
    <source>
        <dbReference type="ARBA" id="ARBA00047388"/>
    </source>
</evidence>
<dbReference type="RefSeq" id="WP_130356815.1">
    <property type="nucleotide sequence ID" value="NZ_SGXC01000001.1"/>
</dbReference>
<dbReference type="EC" id="1.8.1.8" evidence="18"/>
<dbReference type="InterPro" id="IPR036249">
    <property type="entry name" value="Thioredoxin-like_sf"/>
</dbReference>
<comment type="catalytic activity">
    <reaction evidence="16 18">
        <text>[protein]-dithiol + NAD(+) = [protein]-disulfide + NADH + H(+)</text>
        <dbReference type="Rhea" id="RHEA:18749"/>
        <dbReference type="Rhea" id="RHEA-COMP:10593"/>
        <dbReference type="Rhea" id="RHEA-COMP:10594"/>
        <dbReference type="ChEBI" id="CHEBI:15378"/>
        <dbReference type="ChEBI" id="CHEBI:29950"/>
        <dbReference type="ChEBI" id="CHEBI:50058"/>
        <dbReference type="ChEBI" id="CHEBI:57540"/>
        <dbReference type="ChEBI" id="CHEBI:57945"/>
        <dbReference type="EC" id="1.8.1.8"/>
    </reaction>
</comment>
<dbReference type="Gene3D" id="2.60.40.1250">
    <property type="entry name" value="Thiol:disulfide interchange protein DsbD, N-terminal domain"/>
    <property type="match status" value="1"/>
</dbReference>
<evidence type="ECO:0000256" key="10">
    <source>
        <dbReference type="ARBA" id="ARBA00022989"/>
    </source>
</evidence>
<keyword evidence="3 18" id="KW-0813">Transport</keyword>
<feature type="transmembrane region" description="Helical" evidence="18">
    <location>
        <begin position="194"/>
        <end position="223"/>
    </location>
</feature>
<keyword evidence="15 18" id="KW-0676">Redox-active center</keyword>
<evidence type="ECO:0000256" key="5">
    <source>
        <dbReference type="ARBA" id="ARBA00022519"/>
    </source>
</evidence>
<comment type="function">
    <text evidence="18">Required to facilitate the formation of correct disulfide bonds in some periplasmic proteins and for the assembly of the periplasmic c-type cytochromes. Acts by transferring electrons from cytoplasmic thioredoxin to the periplasm. This transfer involves a cascade of disulfide bond formation and reduction steps.</text>
</comment>
<feature type="transmembrane region" description="Helical" evidence="18">
    <location>
        <begin position="392"/>
        <end position="410"/>
    </location>
</feature>
<dbReference type="GO" id="GO:0005886">
    <property type="term" value="C:plasma membrane"/>
    <property type="evidence" value="ECO:0007669"/>
    <property type="project" value="UniProtKB-SubCell"/>
</dbReference>
<dbReference type="SUPFAM" id="SSF74863">
    <property type="entry name" value="Thiol:disulfide interchange protein DsbD, N-terminal domain (DsbD-alpha)"/>
    <property type="match status" value="1"/>
</dbReference>
<evidence type="ECO:0000256" key="8">
    <source>
        <dbReference type="ARBA" id="ARBA00022748"/>
    </source>
</evidence>
<keyword evidence="6 18" id="KW-0812">Transmembrane</keyword>
<dbReference type="GO" id="GO:0045454">
    <property type="term" value="P:cell redox homeostasis"/>
    <property type="evidence" value="ECO:0007669"/>
    <property type="project" value="TreeGrafter"/>
</dbReference>
<dbReference type="AlphaFoldDB" id="A0A4Q7NL19"/>
<keyword evidence="10 18" id="KW-1133">Transmembrane helix</keyword>
<dbReference type="Pfam" id="PF02683">
    <property type="entry name" value="DsbD_TM"/>
    <property type="match status" value="1"/>
</dbReference>
<keyword evidence="4 18" id="KW-1003">Cell membrane</keyword>
<evidence type="ECO:0000256" key="18">
    <source>
        <dbReference type="HAMAP-Rule" id="MF_00399"/>
    </source>
</evidence>
<keyword evidence="11 18" id="KW-0560">Oxidoreductase</keyword>
<feature type="transmembrane region" description="Helical" evidence="18">
    <location>
        <begin position="235"/>
        <end position="260"/>
    </location>
</feature>
<dbReference type="CDD" id="cd02953">
    <property type="entry name" value="DsbDgamma"/>
    <property type="match status" value="1"/>
</dbReference>
<keyword evidence="12 18" id="KW-0520">NAD</keyword>
<comment type="similarity">
    <text evidence="2 18">Belongs to the thioredoxin family. DsbD subfamily.</text>
</comment>
<evidence type="ECO:0000256" key="3">
    <source>
        <dbReference type="ARBA" id="ARBA00022448"/>
    </source>
</evidence>
<evidence type="ECO:0000256" key="15">
    <source>
        <dbReference type="ARBA" id="ARBA00023284"/>
    </source>
</evidence>
<feature type="transmembrane region" description="Helical" evidence="18">
    <location>
        <begin position="272"/>
        <end position="296"/>
    </location>
</feature>
<dbReference type="InterPro" id="IPR022910">
    <property type="entry name" value="Thiol_diS_interchange_DbsD"/>
</dbReference>
<feature type="transmembrane region" description="Helical" evidence="18">
    <location>
        <begin position="446"/>
        <end position="466"/>
    </location>
</feature>
<keyword evidence="8 18" id="KW-0201">Cytochrome c-type biogenesis</keyword>
<dbReference type="Proteomes" id="UP000292445">
    <property type="component" value="Unassembled WGS sequence"/>
</dbReference>
<feature type="disulfide bond" description="Redox-active" evidence="18">
    <location>
        <begin position="551"/>
        <end position="554"/>
    </location>
</feature>
<dbReference type="Pfam" id="PF13899">
    <property type="entry name" value="Thioredoxin_7"/>
    <property type="match status" value="1"/>
</dbReference>
<evidence type="ECO:0000256" key="14">
    <source>
        <dbReference type="ARBA" id="ARBA00023157"/>
    </source>
</evidence>
<dbReference type="PROSITE" id="PS51352">
    <property type="entry name" value="THIOREDOXIN_2"/>
    <property type="match status" value="1"/>
</dbReference>
<sequence>MSMFRLRAAGPRMLRVLAGLLWVCAALLPRSAPAEDFLPPEQAFRFSARAVAPDAIELSWAIAPGYYMYREQFRFVADPPEVALGDPQLPPGQVKFDQTFDKEVETYRDKVAARLTIPTGTAFALAVTSQGCADAGLCYPPAEHKVRVVAASTPGGLPQIEGATGGGLRWSAFAGADDVGLADMLAGSGLFRTALIFLGLGILLSLTPCVLPMVPILSAIVVGDAAGHARPRLRGLGLAAAYVLGMSVVYTAVGLLAALSGVSLAATLQTPWVLGVFAALLAVLALAMFDVFTLQLPSSWQTSLSDRVSRLPGGRATGALAMGAVSALIVGPCVAAPLAGALLYVSQTGDVLLGGLALFALAWGMGVPLLAAGASAGALLPKAGVWMDGVKRFFGMLLLAVAWWMLWPVLPGWVQMSGWAVLAILAATLLHAFDALPADAGTGRRVLKGLGILFALVGVLQAVGVASGGRDPWQPLGHLAASGGAGPVPAIAPTAPAPAQGGEGLWSPPGGASSRPGAAATFERVRSVAELDALLAASDRPVMLDFYADWCVSCKEMEALTFPRPDVAQRLAGMRLVQADVTANNADDRELLKRFRLFGPPGIVFFAPGGAPLPQRVIGFQGAERFARVLDDVLATAAR</sequence>
<dbReference type="InterPro" id="IPR017937">
    <property type="entry name" value="Thioredoxin_CS"/>
</dbReference>
<evidence type="ECO:0000256" key="11">
    <source>
        <dbReference type="ARBA" id="ARBA00023002"/>
    </source>
</evidence>
<reference evidence="20 21" key="1">
    <citation type="submission" date="2019-02" db="EMBL/GenBank/DDBJ databases">
        <title>Genomic Encyclopedia of Type Strains, Phase IV (KMG-IV): sequencing the most valuable type-strain genomes for metagenomic binning, comparative biology and taxonomic classification.</title>
        <authorList>
            <person name="Goeker M."/>
        </authorList>
    </citation>
    <scope>NUCLEOTIDE SEQUENCE [LARGE SCALE GENOMIC DNA]</scope>
    <source>
        <strain evidence="20 21">K24</strain>
    </source>
</reference>
<comment type="caution">
    <text evidence="18">Lacks conserved residue(s) required for the propagation of feature annotation.</text>
</comment>
<organism evidence="20 21">
    <name type="scientific">Pigmentiphaga kullae</name>
    <dbReference type="NCBI Taxonomy" id="151784"/>
    <lineage>
        <taxon>Bacteria</taxon>
        <taxon>Pseudomonadati</taxon>
        <taxon>Pseudomonadota</taxon>
        <taxon>Betaproteobacteria</taxon>
        <taxon>Burkholderiales</taxon>
        <taxon>Alcaligenaceae</taxon>
        <taxon>Pigmentiphaga</taxon>
    </lineage>
</organism>
<comment type="caution">
    <text evidence="20">The sequence shown here is derived from an EMBL/GenBank/DDBJ whole genome shotgun (WGS) entry which is preliminary data.</text>
</comment>
<dbReference type="InterPro" id="IPR013766">
    <property type="entry name" value="Thioredoxin_domain"/>
</dbReference>
<dbReference type="GO" id="GO:0047134">
    <property type="term" value="F:protein-disulfide reductase [NAD(P)H] activity"/>
    <property type="evidence" value="ECO:0007669"/>
    <property type="project" value="UniProtKB-UniRule"/>
</dbReference>
<feature type="transmembrane region" description="Helical" evidence="18">
    <location>
        <begin position="416"/>
        <end position="434"/>
    </location>
</feature>
<evidence type="ECO:0000256" key="17">
    <source>
        <dbReference type="ARBA" id="ARBA00047804"/>
    </source>
</evidence>
<feature type="transmembrane region" description="Helical" evidence="18">
    <location>
        <begin position="351"/>
        <end position="380"/>
    </location>
</feature>
<feature type="domain" description="Thioredoxin" evidence="19">
    <location>
        <begin position="486"/>
        <end position="635"/>
    </location>
</feature>
<dbReference type="PANTHER" id="PTHR32234:SF0">
    <property type="entry name" value="THIOL:DISULFIDE INTERCHANGE PROTEIN DSBD"/>
    <property type="match status" value="1"/>
</dbReference>
<dbReference type="InterPro" id="IPR035671">
    <property type="entry name" value="DsbD_gamma"/>
</dbReference>
<dbReference type="PROSITE" id="PS00194">
    <property type="entry name" value="THIOREDOXIN_1"/>
    <property type="match status" value="1"/>
</dbReference>
<evidence type="ECO:0000313" key="20">
    <source>
        <dbReference type="EMBL" id="RZS85638.1"/>
    </source>
</evidence>
<accession>A0A4Q7NL19</accession>
<evidence type="ECO:0000256" key="13">
    <source>
        <dbReference type="ARBA" id="ARBA00023136"/>
    </source>
</evidence>
<evidence type="ECO:0000259" key="19">
    <source>
        <dbReference type="PROSITE" id="PS51352"/>
    </source>
</evidence>
<dbReference type="SUPFAM" id="SSF52833">
    <property type="entry name" value="Thioredoxin-like"/>
    <property type="match status" value="1"/>
</dbReference>
<dbReference type="Gene3D" id="3.40.30.10">
    <property type="entry name" value="Glutaredoxin"/>
    <property type="match status" value="1"/>
</dbReference>
<keyword evidence="21" id="KW-1185">Reference proteome</keyword>
<dbReference type="EMBL" id="SGXC01000001">
    <property type="protein sequence ID" value="RZS85638.1"/>
    <property type="molecule type" value="Genomic_DNA"/>
</dbReference>
<keyword evidence="13 18" id="KW-0472">Membrane</keyword>
<evidence type="ECO:0000256" key="2">
    <source>
        <dbReference type="ARBA" id="ARBA00007241"/>
    </source>
</evidence>